<gene>
    <name evidence="1" type="ORF">NW762_007934</name>
</gene>
<dbReference type="Proteomes" id="UP001152049">
    <property type="component" value="Unassembled WGS sequence"/>
</dbReference>
<protein>
    <submittedName>
        <fullName evidence="1">Uncharacterized protein</fullName>
    </submittedName>
</protein>
<dbReference type="OrthoDB" id="648861at2759"/>
<reference evidence="1" key="1">
    <citation type="submission" date="2022-09" db="EMBL/GenBank/DDBJ databases">
        <title>Fusarium specimens isolated from Avocado Roots.</title>
        <authorList>
            <person name="Stajich J."/>
            <person name="Roper C."/>
            <person name="Heimlech-Rivalta G."/>
        </authorList>
    </citation>
    <scope>NUCLEOTIDE SEQUENCE</scope>
    <source>
        <strain evidence="1">CF00136</strain>
    </source>
</reference>
<keyword evidence="2" id="KW-1185">Reference proteome</keyword>
<name>A0A9W8RZT5_9HYPO</name>
<accession>A0A9W8RZT5</accession>
<evidence type="ECO:0000313" key="1">
    <source>
        <dbReference type="EMBL" id="KAJ4258847.1"/>
    </source>
</evidence>
<comment type="caution">
    <text evidence="1">The sequence shown here is derived from an EMBL/GenBank/DDBJ whole genome shotgun (WGS) entry which is preliminary data.</text>
</comment>
<evidence type="ECO:0000313" key="2">
    <source>
        <dbReference type="Proteomes" id="UP001152049"/>
    </source>
</evidence>
<dbReference type="EMBL" id="JAOQAZ010000015">
    <property type="protein sequence ID" value="KAJ4258847.1"/>
    <property type="molecule type" value="Genomic_DNA"/>
</dbReference>
<proteinExistence type="predicted"/>
<sequence length="579" mass="65200">MSNGIEGLIPELDSSWAGEFQAFGSPRSLLPSLDTSNSNLDSIELQAPSECSATESTFNDAAPWRTHVTDGTTENPTRTQDDSGQGVLPTLSNRVANRGQKPEYTLKVFEKIMQPPAAMLMGGIKKWRNLQRYLVDLGTHNKAVMHALICLDRILEWDSLNDCKGPTRELQEATKTSCKIATGMIQEDLSSSPCDENDKMDEWLAVIFLLAWIQVLRDRAEQDSKSVFPSELADIIITSSYDWNWYSRQLLSWFNSLDSKASHLSGPTLLSTKALKVVSRYPIQIISCDYEESKGRQDSLDDGQEFRAMSLSTASGVSEHGDSAIIVPTLSSCDVKEIVLRAILQPAAEWYLETQAYCRQISALDKYHQKRFTPDTEIKVALAGKRLHNKLWDLWAQRPSAISLTSTELSRSVAPDVAARLQEISSVYLASFWILFVYLHRVCWWHLSHTGAVSGALEETWKHMQNSYGEEDNNSQKKTVHPALMWPVFLFGAECKDEVRRIWAIEQLKALSRVRPVLKSETKSQDTLPAFRMSQGATRNAKRAALLLEALIKKQDETNCRVDDRDLAMDMFGCYFSIV</sequence>
<organism evidence="1 2">
    <name type="scientific">Fusarium torreyae</name>
    <dbReference type="NCBI Taxonomy" id="1237075"/>
    <lineage>
        <taxon>Eukaryota</taxon>
        <taxon>Fungi</taxon>
        <taxon>Dikarya</taxon>
        <taxon>Ascomycota</taxon>
        <taxon>Pezizomycotina</taxon>
        <taxon>Sordariomycetes</taxon>
        <taxon>Hypocreomycetidae</taxon>
        <taxon>Hypocreales</taxon>
        <taxon>Nectriaceae</taxon>
        <taxon>Fusarium</taxon>
    </lineage>
</organism>
<dbReference type="AlphaFoldDB" id="A0A9W8RZT5"/>